<sequence length="776" mass="89384">MNKYVKWSFVFGVSCFLLYFIAAIFQSDLWGDILSSLGTLSSFIILLHVYKKSERMKSVWLMKSIAALIWIFSDIIWGICEILIGINPDNMTIFTLLYLLPNICIMTSGLIYMKKFIKGANAVQLLLDIFAISTSCLVMFWFLFLKENIFLFIKDVNNIMSFIYVITDFIIINWVIIWFFSVRRGKVTRGMYITLLGATIYAANDLVCTYEYFYDLYVPNSITDTIYLLSFLIIAFGGISVLKYNNCKWAYEFYSQTKNIGNTKKSLILLLTIPIYIIFKGFDFDKILILFLIFAIYEIASNYVQKAINNEKLLNDEKNINLILEEKIEERTKELLLKNEDLEYISYHDFVTNVYNGRYLKKRLDDIINEKISNQKITIYYIDVDRFKTINDTYGHDIGDSLLIEIAQRLQKEIDENGIVARLGGDEFVIAIEGDLSKDEIEKFAQKITRSCNESIYIENYEFNITISIGIATFPTDATSRNVLMKNADMAMYYAKSKGQNKYEIFNSNISNLILEKNEIELLLKNADYNNEFQLYYQPQIDINTNELVGMEALIRWNSPIKGNISPNKFIKIAEETGSIEKISDWVMNTAAKQIGIWNKKFGLNMKMGINISPNQLDSINFAHKLEKILEEYDLNSDWIDIEITENIAMKGEAILGEIFSMLSSMGISTSIDDFGTGYSSLSYIQQFSFDRLKIAKELIDNIVTDLSKRHIVKAIVMLAEALNVLTIAEGIETEEQLEVIKEIGCNQVQGYIFSKPLTADMFEENFLAAEKVEIQ</sequence>
<feature type="transmembrane region" description="Helical" evidence="1">
    <location>
        <begin position="92"/>
        <end position="113"/>
    </location>
</feature>
<dbReference type="InterPro" id="IPR000160">
    <property type="entry name" value="GGDEF_dom"/>
</dbReference>
<dbReference type="CDD" id="cd01949">
    <property type="entry name" value="GGDEF"/>
    <property type="match status" value="1"/>
</dbReference>
<dbReference type="CDD" id="cd01948">
    <property type="entry name" value="EAL"/>
    <property type="match status" value="1"/>
</dbReference>
<name>A0A1S8NHT3_CLOSA</name>
<feature type="transmembrane region" description="Helical" evidence="1">
    <location>
        <begin position="192"/>
        <end position="213"/>
    </location>
</feature>
<keyword evidence="1" id="KW-0812">Transmembrane</keyword>
<dbReference type="STRING" id="169679.CSACC_36850"/>
<protein>
    <submittedName>
        <fullName evidence="4">Cyclic di-GMP phosphodiesterase Gmr</fullName>
        <ecNumber evidence="4">3.1.4.52</ecNumber>
    </submittedName>
</protein>
<dbReference type="PROSITE" id="PS50883">
    <property type="entry name" value="EAL"/>
    <property type="match status" value="1"/>
</dbReference>
<feature type="transmembrane region" description="Helical" evidence="1">
    <location>
        <begin position="33"/>
        <end position="50"/>
    </location>
</feature>
<evidence type="ECO:0000259" key="3">
    <source>
        <dbReference type="PROSITE" id="PS50887"/>
    </source>
</evidence>
<dbReference type="Gene3D" id="3.20.20.450">
    <property type="entry name" value="EAL domain"/>
    <property type="match status" value="1"/>
</dbReference>
<evidence type="ECO:0000259" key="2">
    <source>
        <dbReference type="PROSITE" id="PS50883"/>
    </source>
</evidence>
<feature type="transmembrane region" description="Helical" evidence="1">
    <location>
        <begin position="62"/>
        <end position="86"/>
    </location>
</feature>
<dbReference type="SUPFAM" id="SSF141868">
    <property type="entry name" value="EAL domain-like"/>
    <property type="match status" value="1"/>
</dbReference>
<gene>
    <name evidence="4" type="primary">gmr_1</name>
    <name evidence="4" type="ORF">CLOSAC_02880</name>
</gene>
<keyword evidence="1" id="KW-1133">Transmembrane helix</keyword>
<dbReference type="InterPro" id="IPR029787">
    <property type="entry name" value="Nucleotide_cyclase"/>
</dbReference>
<feature type="domain" description="GGDEF" evidence="3">
    <location>
        <begin position="375"/>
        <end position="508"/>
    </location>
</feature>
<dbReference type="InterPro" id="IPR001633">
    <property type="entry name" value="EAL_dom"/>
</dbReference>
<dbReference type="InterPro" id="IPR043128">
    <property type="entry name" value="Rev_trsase/Diguanyl_cyclase"/>
</dbReference>
<dbReference type="NCBIfam" id="TIGR00254">
    <property type="entry name" value="GGDEF"/>
    <property type="match status" value="1"/>
</dbReference>
<dbReference type="InterPro" id="IPR035919">
    <property type="entry name" value="EAL_sf"/>
</dbReference>
<comment type="caution">
    <text evidence="4">The sequence shown here is derived from an EMBL/GenBank/DDBJ whole genome shotgun (WGS) entry which is preliminary data.</text>
</comment>
<dbReference type="InterPro" id="IPR052155">
    <property type="entry name" value="Biofilm_reg_signaling"/>
</dbReference>
<feature type="transmembrane region" description="Helical" evidence="1">
    <location>
        <begin position="159"/>
        <end position="180"/>
    </location>
</feature>
<dbReference type="AlphaFoldDB" id="A0A1S8NHT3"/>
<dbReference type="PROSITE" id="PS50887">
    <property type="entry name" value="GGDEF"/>
    <property type="match status" value="1"/>
</dbReference>
<feature type="transmembrane region" description="Helical" evidence="1">
    <location>
        <begin position="125"/>
        <end position="144"/>
    </location>
</feature>
<feature type="transmembrane region" description="Helical" evidence="1">
    <location>
        <begin position="266"/>
        <end position="282"/>
    </location>
</feature>
<accession>A0A1S8NHT3</accession>
<dbReference type="Gene3D" id="3.30.70.270">
    <property type="match status" value="1"/>
</dbReference>
<organism evidence="4 5">
    <name type="scientific">Clostridium saccharobutylicum</name>
    <dbReference type="NCBI Taxonomy" id="169679"/>
    <lineage>
        <taxon>Bacteria</taxon>
        <taxon>Bacillati</taxon>
        <taxon>Bacillota</taxon>
        <taxon>Clostridia</taxon>
        <taxon>Eubacteriales</taxon>
        <taxon>Clostridiaceae</taxon>
        <taxon>Clostridium</taxon>
    </lineage>
</organism>
<evidence type="ECO:0000313" key="5">
    <source>
        <dbReference type="Proteomes" id="UP000191154"/>
    </source>
</evidence>
<dbReference type="RefSeq" id="WP_077863775.1">
    <property type="nucleotide sequence ID" value="NZ_LZYZ01000001.1"/>
</dbReference>
<dbReference type="EC" id="3.1.4.52" evidence="4"/>
<feature type="transmembrane region" description="Helical" evidence="1">
    <location>
        <begin position="7"/>
        <end position="27"/>
    </location>
</feature>
<dbReference type="Pfam" id="PF00563">
    <property type="entry name" value="EAL"/>
    <property type="match status" value="1"/>
</dbReference>
<dbReference type="Pfam" id="PF00990">
    <property type="entry name" value="GGDEF"/>
    <property type="match status" value="1"/>
</dbReference>
<dbReference type="PANTHER" id="PTHR44757:SF2">
    <property type="entry name" value="BIOFILM ARCHITECTURE MAINTENANCE PROTEIN MBAA"/>
    <property type="match status" value="1"/>
</dbReference>
<proteinExistence type="predicted"/>
<dbReference type="Proteomes" id="UP000191154">
    <property type="component" value="Unassembled WGS sequence"/>
</dbReference>
<dbReference type="EMBL" id="LZYZ01000001">
    <property type="protein sequence ID" value="OOM16017.1"/>
    <property type="molecule type" value="Genomic_DNA"/>
</dbReference>
<dbReference type="FunFam" id="3.30.70.270:FF:000001">
    <property type="entry name" value="Diguanylate cyclase domain protein"/>
    <property type="match status" value="1"/>
</dbReference>
<evidence type="ECO:0000313" key="4">
    <source>
        <dbReference type="EMBL" id="OOM16017.1"/>
    </source>
</evidence>
<feature type="transmembrane region" description="Helical" evidence="1">
    <location>
        <begin position="225"/>
        <end position="245"/>
    </location>
</feature>
<evidence type="ECO:0000256" key="1">
    <source>
        <dbReference type="SAM" id="Phobius"/>
    </source>
</evidence>
<feature type="domain" description="EAL" evidence="2">
    <location>
        <begin position="517"/>
        <end position="771"/>
    </location>
</feature>
<keyword evidence="1" id="KW-0472">Membrane</keyword>
<dbReference type="SUPFAM" id="SSF55073">
    <property type="entry name" value="Nucleotide cyclase"/>
    <property type="match status" value="1"/>
</dbReference>
<keyword evidence="4" id="KW-0378">Hydrolase</keyword>
<dbReference type="SMART" id="SM00267">
    <property type="entry name" value="GGDEF"/>
    <property type="match status" value="1"/>
</dbReference>
<reference evidence="4 5" key="1">
    <citation type="submission" date="2016-05" db="EMBL/GenBank/DDBJ databases">
        <title>Microbial solvent formation.</title>
        <authorList>
            <person name="Poehlein A."/>
            <person name="Montoya Solano J.D."/>
            <person name="Flitsch S."/>
            <person name="Krabben P."/>
            <person name="Duerre P."/>
            <person name="Daniel R."/>
        </authorList>
    </citation>
    <scope>NUCLEOTIDE SEQUENCE [LARGE SCALE GENOMIC DNA]</scope>
    <source>
        <strain evidence="4 5">L1-8</strain>
    </source>
</reference>
<dbReference type="PANTHER" id="PTHR44757">
    <property type="entry name" value="DIGUANYLATE CYCLASE DGCP"/>
    <property type="match status" value="1"/>
</dbReference>
<dbReference type="SMART" id="SM00052">
    <property type="entry name" value="EAL"/>
    <property type="match status" value="1"/>
</dbReference>
<dbReference type="GO" id="GO:0071111">
    <property type="term" value="F:cyclic-guanylate-specific phosphodiesterase activity"/>
    <property type="evidence" value="ECO:0007669"/>
    <property type="project" value="UniProtKB-EC"/>
</dbReference>